<evidence type="ECO:0000259" key="2">
    <source>
        <dbReference type="Pfam" id="PF06724"/>
    </source>
</evidence>
<dbReference type="InterPro" id="IPR009597">
    <property type="entry name" value="DUF1206"/>
</dbReference>
<reference evidence="3 4" key="1">
    <citation type="submission" date="2016-11" db="EMBL/GenBank/DDBJ databases">
        <authorList>
            <person name="Jaros S."/>
            <person name="Januszkiewicz K."/>
            <person name="Wedrychowicz H."/>
        </authorList>
    </citation>
    <scope>NUCLEOTIDE SEQUENCE [LARGE SCALE GENOMIC DNA]</scope>
    <source>
        <strain evidence="3 4">DSM 18119</strain>
    </source>
</reference>
<dbReference type="Pfam" id="PF06724">
    <property type="entry name" value="DUF1206"/>
    <property type="match status" value="2"/>
</dbReference>
<gene>
    <name evidence="3" type="ORF">SAMN02745131_02836</name>
</gene>
<keyword evidence="1" id="KW-0472">Membrane</keyword>
<feature type="transmembrane region" description="Helical" evidence="1">
    <location>
        <begin position="82"/>
        <end position="101"/>
    </location>
</feature>
<feature type="transmembrane region" description="Helical" evidence="1">
    <location>
        <begin position="43"/>
        <end position="61"/>
    </location>
</feature>
<dbReference type="Proteomes" id="UP000184048">
    <property type="component" value="Unassembled WGS sequence"/>
</dbReference>
<evidence type="ECO:0000313" key="3">
    <source>
        <dbReference type="EMBL" id="SHF51572.1"/>
    </source>
</evidence>
<keyword evidence="4" id="KW-1185">Reference proteome</keyword>
<proteinExistence type="predicted"/>
<keyword evidence="1" id="KW-0812">Transmembrane</keyword>
<dbReference type="EMBL" id="FQUU01000012">
    <property type="protein sequence ID" value="SHF51572.1"/>
    <property type="molecule type" value="Genomic_DNA"/>
</dbReference>
<feature type="transmembrane region" description="Helical" evidence="1">
    <location>
        <begin position="5"/>
        <end position="23"/>
    </location>
</feature>
<evidence type="ECO:0000256" key="1">
    <source>
        <dbReference type="SAM" id="Phobius"/>
    </source>
</evidence>
<dbReference type="AlphaFoldDB" id="A0A1M5CAX6"/>
<sequence length="252" mass="27858">MATGLIYLSIGIIAILSFLKLKHGGADEASLLAFLDQYFIGKIFIGFILLGMVSYTIWRIYEAVKDPYGYGKDVKGILRRSVTALSSLADILIAFSALQALSGSGDIKITGQPTAQRNMARHLLGQDWGYELLLATGIITCIVAIVQLGYVITKTYVERMDIKYMEQGKKNIIHVLAWTGHFARGIILGIIGFFFIKSATEANPQLVVNTDKAFDFIGDDVGHLYFIMVAAGTICYGLFMFVFGWYYDTDKG</sequence>
<dbReference type="RefSeq" id="WP_175546080.1">
    <property type="nucleotide sequence ID" value="NZ_FQUU01000012.1"/>
</dbReference>
<protein>
    <recommendedName>
        <fullName evidence="2">DUF1206 domain-containing protein</fullName>
    </recommendedName>
</protein>
<feature type="domain" description="DUF1206" evidence="2">
    <location>
        <begin position="180"/>
        <end position="246"/>
    </location>
</feature>
<evidence type="ECO:0000313" key="4">
    <source>
        <dbReference type="Proteomes" id="UP000184048"/>
    </source>
</evidence>
<feature type="transmembrane region" description="Helical" evidence="1">
    <location>
        <begin position="132"/>
        <end position="152"/>
    </location>
</feature>
<keyword evidence="1" id="KW-1133">Transmembrane helix</keyword>
<feature type="transmembrane region" description="Helical" evidence="1">
    <location>
        <begin position="224"/>
        <end position="247"/>
    </location>
</feature>
<name>A0A1M5CAX6_9BACT</name>
<organism evidence="3 4">
    <name type="scientific">Flavisolibacter ginsengisoli DSM 18119</name>
    <dbReference type="NCBI Taxonomy" id="1121884"/>
    <lineage>
        <taxon>Bacteria</taxon>
        <taxon>Pseudomonadati</taxon>
        <taxon>Bacteroidota</taxon>
        <taxon>Chitinophagia</taxon>
        <taxon>Chitinophagales</taxon>
        <taxon>Chitinophagaceae</taxon>
        <taxon>Flavisolibacter</taxon>
    </lineage>
</organism>
<feature type="domain" description="DUF1206" evidence="2">
    <location>
        <begin position="2"/>
        <end position="65"/>
    </location>
</feature>
<feature type="transmembrane region" description="Helical" evidence="1">
    <location>
        <begin position="172"/>
        <end position="196"/>
    </location>
</feature>
<accession>A0A1M5CAX6</accession>
<dbReference type="STRING" id="1121884.SAMN02745131_02836"/>